<feature type="chain" id="PRO_5043350288" evidence="2">
    <location>
        <begin position="18"/>
        <end position="229"/>
    </location>
</feature>
<comment type="caution">
    <text evidence="3">The sequence shown here is derived from an EMBL/GenBank/DDBJ whole genome shotgun (WGS) entry which is preliminary data.</text>
</comment>
<evidence type="ECO:0000313" key="3">
    <source>
        <dbReference type="EMBL" id="KAJ1532014.1"/>
    </source>
</evidence>
<protein>
    <submittedName>
        <fullName evidence="3">Uncharacterized protein</fullName>
    </submittedName>
</protein>
<dbReference type="Proteomes" id="UP001075354">
    <property type="component" value="Chromosome 1"/>
</dbReference>
<reference evidence="3" key="1">
    <citation type="submission" date="2022-12" db="EMBL/GenBank/DDBJ databases">
        <title>Chromosome-level genome assembly of the bean flower thrips Megalurothrips usitatus.</title>
        <authorList>
            <person name="Ma L."/>
            <person name="Liu Q."/>
            <person name="Li H."/>
            <person name="Cai W."/>
        </authorList>
    </citation>
    <scope>NUCLEOTIDE SEQUENCE</scope>
    <source>
        <strain evidence="3">Cailab_2022a</strain>
    </source>
</reference>
<accession>A0AAV7Y305</accession>
<keyword evidence="4" id="KW-1185">Reference proteome</keyword>
<feature type="compositionally biased region" description="Basic residues" evidence="1">
    <location>
        <begin position="43"/>
        <end position="53"/>
    </location>
</feature>
<evidence type="ECO:0000256" key="1">
    <source>
        <dbReference type="SAM" id="MobiDB-lite"/>
    </source>
</evidence>
<gene>
    <name evidence="3" type="ORF">ONE63_000648</name>
</gene>
<dbReference type="EMBL" id="JAPTSV010000001">
    <property type="protein sequence ID" value="KAJ1532014.1"/>
    <property type="molecule type" value="Genomic_DNA"/>
</dbReference>
<name>A0AAV7Y305_9NEOP</name>
<proteinExistence type="predicted"/>
<evidence type="ECO:0000256" key="2">
    <source>
        <dbReference type="SAM" id="SignalP"/>
    </source>
</evidence>
<feature type="region of interest" description="Disordered" evidence="1">
    <location>
        <begin position="95"/>
        <end position="201"/>
    </location>
</feature>
<feature type="region of interest" description="Disordered" evidence="1">
    <location>
        <begin position="26"/>
        <end position="82"/>
    </location>
</feature>
<feature type="signal peptide" evidence="2">
    <location>
        <begin position="1"/>
        <end position="17"/>
    </location>
</feature>
<dbReference type="AlphaFoldDB" id="A0AAV7Y305"/>
<organism evidence="3 4">
    <name type="scientific">Megalurothrips usitatus</name>
    <name type="common">bean blossom thrips</name>
    <dbReference type="NCBI Taxonomy" id="439358"/>
    <lineage>
        <taxon>Eukaryota</taxon>
        <taxon>Metazoa</taxon>
        <taxon>Ecdysozoa</taxon>
        <taxon>Arthropoda</taxon>
        <taxon>Hexapoda</taxon>
        <taxon>Insecta</taxon>
        <taxon>Pterygota</taxon>
        <taxon>Neoptera</taxon>
        <taxon>Paraneoptera</taxon>
        <taxon>Thysanoptera</taxon>
        <taxon>Terebrantia</taxon>
        <taxon>Thripoidea</taxon>
        <taxon>Thripidae</taxon>
        <taxon>Megalurothrips</taxon>
    </lineage>
</organism>
<keyword evidence="2" id="KW-0732">Signal</keyword>
<sequence>MNTLLCALLLLGAAVLAADSQAPQPLLEAKKATQHKTSPSPSHKTKPTTRKPAHNATATTATTTRVKPTLPPPSSVSMASMASSSTVTAAGTTLPAVPATEAPTTIMDSTASTAAATRDSSGVGYSPARRETPVPPQSSGPQVSPRRAPAAPSHGAATGQPRDDTASSGSYMKASDCGARGGAGRPGGRERLASPMRSVPARSLCNGCRHCCGLRARPAPPAPASAILS</sequence>
<feature type="compositionally biased region" description="Low complexity" evidence="1">
    <location>
        <begin position="104"/>
        <end position="121"/>
    </location>
</feature>
<evidence type="ECO:0000313" key="4">
    <source>
        <dbReference type="Proteomes" id="UP001075354"/>
    </source>
</evidence>